<sequence length="110" mass="11738">MNSLAQFKRGDGFSLTCTWKENGVAASLVGLTIAAQIRNPQNMKLVAAMTVTPAADQTAHLGVFTLTPTIADTSTWPLGEMICDLEVINADGLKRSSDSFIVPVIEDVTK</sequence>
<evidence type="ECO:0008006" key="2">
    <source>
        <dbReference type="Google" id="ProtNLM"/>
    </source>
</evidence>
<dbReference type="EMBL" id="LR796145">
    <property type="protein sequence ID" value="CAB4121390.1"/>
    <property type="molecule type" value="Genomic_DNA"/>
</dbReference>
<reference evidence="1" key="1">
    <citation type="submission" date="2020-04" db="EMBL/GenBank/DDBJ databases">
        <authorList>
            <person name="Chiriac C."/>
            <person name="Salcher M."/>
            <person name="Ghai R."/>
            <person name="Kavagutti S V."/>
        </authorList>
    </citation>
    <scope>NUCLEOTIDE SEQUENCE</scope>
</reference>
<proteinExistence type="predicted"/>
<gene>
    <name evidence="1" type="ORF">UFOVP13_57</name>
</gene>
<name>A0A6J5KM71_9CAUD</name>
<accession>A0A6J5KM71</accession>
<protein>
    <recommendedName>
        <fullName evidence="2">BppU N-terminal domain-containing protein</fullName>
    </recommendedName>
</protein>
<evidence type="ECO:0000313" key="1">
    <source>
        <dbReference type="EMBL" id="CAB4121390.1"/>
    </source>
</evidence>
<organism evidence="1">
    <name type="scientific">uncultured Caudovirales phage</name>
    <dbReference type="NCBI Taxonomy" id="2100421"/>
    <lineage>
        <taxon>Viruses</taxon>
        <taxon>Duplodnaviria</taxon>
        <taxon>Heunggongvirae</taxon>
        <taxon>Uroviricota</taxon>
        <taxon>Caudoviricetes</taxon>
        <taxon>Peduoviridae</taxon>
        <taxon>Maltschvirus</taxon>
        <taxon>Maltschvirus maltsch</taxon>
    </lineage>
</organism>